<keyword evidence="2" id="KW-1185">Reference proteome</keyword>
<dbReference type="SUPFAM" id="SSF74788">
    <property type="entry name" value="Cullin repeat-like"/>
    <property type="match status" value="1"/>
</dbReference>
<dbReference type="AlphaFoldDB" id="A0A0L7KZS7"/>
<proteinExistence type="predicted"/>
<gene>
    <name evidence="1" type="ORF">OBRU01_18190</name>
</gene>
<organism evidence="1 2">
    <name type="scientific">Operophtera brumata</name>
    <name type="common">Winter moth</name>
    <name type="synonym">Phalaena brumata</name>
    <dbReference type="NCBI Taxonomy" id="104452"/>
    <lineage>
        <taxon>Eukaryota</taxon>
        <taxon>Metazoa</taxon>
        <taxon>Ecdysozoa</taxon>
        <taxon>Arthropoda</taxon>
        <taxon>Hexapoda</taxon>
        <taxon>Insecta</taxon>
        <taxon>Pterygota</taxon>
        <taxon>Neoptera</taxon>
        <taxon>Endopterygota</taxon>
        <taxon>Lepidoptera</taxon>
        <taxon>Glossata</taxon>
        <taxon>Ditrysia</taxon>
        <taxon>Geometroidea</taxon>
        <taxon>Geometridae</taxon>
        <taxon>Larentiinae</taxon>
        <taxon>Operophtera</taxon>
    </lineage>
</organism>
<dbReference type="Proteomes" id="UP000037510">
    <property type="component" value="Unassembled WGS sequence"/>
</dbReference>
<evidence type="ECO:0000313" key="1">
    <source>
        <dbReference type="EMBL" id="KOB68581.1"/>
    </source>
</evidence>
<dbReference type="EMBL" id="JTDY01004118">
    <property type="protein sequence ID" value="KOB68581.1"/>
    <property type="molecule type" value="Genomic_DNA"/>
</dbReference>
<accession>A0A0L7KZS7</accession>
<protein>
    <submittedName>
        <fullName evidence="1">Putative exocyst complex component</fullName>
    </submittedName>
</protein>
<sequence length="388" mass="43117">MLTTNDDELLTSSGVPGLLQSTRLSDYYENGPTAGSRYCGEKEMTNIQELKAAANRSSALAGDVCNVLGACEQRLQQLETAVLPLYGDTARLQHIHQTQNYFNKNNPQSVELENINQLYNKGVNNLETAFEELLNRNTRPLTPTTLMDMIALEDDSSVESVSVSGSCVSSTALECMRKAKHILNRIEKRANKIMLKASQTLEQSTGLAIGPRRSVVESSHALCRIARHEQRQLLGLVPLQRLPALLSAVMKDCFALLAADVERQLLGLVPLQRLPALLSAVMKDCFALLAADVEVPHVIIRDSCWGWCLCRDWRYSVMKDCFALLAADVERQLLGLVPLQRLPALLSAVMKDCFALLAADVEVPHVIIRDSCWGWCLCRDCRRYCQLS</sequence>
<dbReference type="Gene3D" id="1.20.1280.170">
    <property type="entry name" value="Exocyst complex component Exo70"/>
    <property type="match status" value="1"/>
</dbReference>
<comment type="caution">
    <text evidence="1">The sequence shown here is derived from an EMBL/GenBank/DDBJ whole genome shotgun (WGS) entry which is preliminary data.</text>
</comment>
<reference evidence="1 2" key="1">
    <citation type="journal article" date="2015" name="Genome Biol. Evol.">
        <title>The genome of winter moth (Operophtera brumata) provides a genomic perspective on sexual dimorphism and phenology.</title>
        <authorList>
            <person name="Derks M.F."/>
            <person name="Smit S."/>
            <person name="Salis L."/>
            <person name="Schijlen E."/>
            <person name="Bossers A."/>
            <person name="Mateman C."/>
            <person name="Pijl A.S."/>
            <person name="de Ridder D."/>
            <person name="Groenen M.A."/>
            <person name="Visser M.E."/>
            <person name="Megens H.J."/>
        </authorList>
    </citation>
    <scope>NUCLEOTIDE SEQUENCE [LARGE SCALE GENOMIC DNA]</scope>
    <source>
        <strain evidence="1">WM2013NL</strain>
        <tissue evidence="1">Head and thorax</tissue>
    </source>
</reference>
<name>A0A0L7KZS7_OPEBR</name>
<dbReference type="InterPro" id="IPR016159">
    <property type="entry name" value="Cullin_repeat-like_dom_sf"/>
</dbReference>
<evidence type="ECO:0000313" key="2">
    <source>
        <dbReference type="Proteomes" id="UP000037510"/>
    </source>
</evidence>
<dbReference type="STRING" id="104452.A0A0L7KZS7"/>